<dbReference type="Proteomes" id="UP000078596">
    <property type="component" value="Chromosome"/>
</dbReference>
<evidence type="ECO:0000313" key="3">
    <source>
        <dbReference type="Proteomes" id="UP000078596"/>
    </source>
</evidence>
<dbReference type="EMBL" id="CP016027">
    <property type="protein sequence ID" value="ANJ67539.1"/>
    <property type="molecule type" value="Genomic_DNA"/>
</dbReference>
<organism evidence="2 3">
    <name type="scientific">Halothiobacillus diazotrophicus</name>
    <dbReference type="NCBI Taxonomy" id="1860122"/>
    <lineage>
        <taxon>Bacteria</taxon>
        <taxon>Pseudomonadati</taxon>
        <taxon>Pseudomonadota</taxon>
        <taxon>Gammaproteobacteria</taxon>
        <taxon>Chromatiales</taxon>
        <taxon>Halothiobacillaceae</taxon>
        <taxon>Halothiobacillus</taxon>
    </lineage>
</organism>
<keyword evidence="1" id="KW-0732">Signal</keyword>
<evidence type="ECO:0000313" key="2">
    <source>
        <dbReference type="EMBL" id="ANJ67539.1"/>
    </source>
</evidence>
<dbReference type="InterPro" id="IPR007433">
    <property type="entry name" value="DUF481"/>
</dbReference>
<sequence length="237" mass="26038">MLAPICLSTPLISTQALAADNTPTPVWTSSAELGAAVATGNSQSTNLNAKLKIKYHDEPWTNKLRLETLRASENGNATANRVLGSFESNYSLDKRNYVFGATRAIRDTFSGYDYQVNAATGLGHRFWMSDAGSFTLEVGPGFRRAKLTTGETSNDLIGRVNGDLEYRFSQMGKFEQELTVLAGRNNTEIESVSSLSASMTKKLAMKLSYTVQHNTQVPANTRHTDTFTSVNLVYQFE</sequence>
<keyword evidence="3" id="KW-1185">Reference proteome</keyword>
<protein>
    <recommendedName>
        <fullName evidence="4">Salt-induced outer membrane protein</fullName>
    </recommendedName>
</protein>
<accession>A0A191ZI35</accession>
<feature type="chain" id="PRO_5008250405" description="Salt-induced outer membrane protein" evidence="1">
    <location>
        <begin position="19"/>
        <end position="237"/>
    </location>
</feature>
<name>A0A191ZI35_9GAMM</name>
<gene>
    <name evidence="2" type="ORF">A9404_09195</name>
</gene>
<dbReference type="KEGG" id="haz:A9404_09195"/>
<evidence type="ECO:0008006" key="4">
    <source>
        <dbReference type="Google" id="ProtNLM"/>
    </source>
</evidence>
<evidence type="ECO:0000256" key="1">
    <source>
        <dbReference type="SAM" id="SignalP"/>
    </source>
</evidence>
<dbReference type="Pfam" id="PF04338">
    <property type="entry name" value="DUF481"/>
    <property type="match status" value="1"/>
</dbReference>
<dbReference type="AlphaFoldDB" id="A0A191ZI35"/>
<proteinExistence type="predicted"/>
<dbReference type="STRING" id="1860122.A9404_09195"/>
<feature type="signal peptide" evidence="1">
    <location>
        <begin position="1"/>
        <end position="18"/>
    </location>
</feature>
<reference evidence="2 3" key="1">
    <citation type="submission" date="2016-06" db="EMBL/GenBank/DDBJ databases">
        <title>Insight into the functional genes involving in sulfur oxidation in Pearl River water.</title>
        <authorList>
            <person name="Luo J."/>
            <person name="Tan X."/>
            <person name="Lin W."/>
        </authorList>
    </citation>
    <scope>NUCLEOTIDE SEQUENCE [LARGE SCALE GENOMIC DNA]</scope>
    <source>
        <strain evidence="2 3">LS2</strain>
    </source>
</reference>